<dbReference type="Pfam" id="PF12937">
    <property type="entry name" value="F-box-like"/>
    <property type="match status" value="1"/>
</dbReference>
<dbReference type="SUPFAM" id="SSF81383">
    <property type="entry name" value="F-box domain"/>
    <property type="match status" value="1"/>
</dbReference>
<keyword evidence="3" id="KW-1185">Reference proteome</keyword>
<organism evidence="2 3">
    <name type="scientific">Acropora cervicornis</name>
    <name type="common">Staghorn coral</name>
    <dbReference type="NCBI Taxonomy" id="6130"/>
    <lineage>
        <taxon>Eukaryota</taxon>
        <taxon>Metazoa</taxon>
        <taxon>Cnidaria</taxon>
        <taxon>Anthozoa</taxon>
        <taxon>Hexacorallia</taxon>
        <taxon>Scleractinia</taxon>
        <taxon>Astrocoeniina</taxon>
        <taxon>Acroporidae</taxon>
        <taxon>Acropora</taxon>
    </lineage>
</organism>
<dbReference type="Gene3D" id="2.60.120.200">
    <property type="match status" value="1"/>
</dbReference>
<dbReference type="EMBL" id="JARQWQ010000035">
    <property type="protein sequence ID" value="KAK2560606.1"/>
    <property type="molecule type" value="Genomic_DNA"/>
</dbReference>
<dbReference type="SMART" id="SM00256">
    <property type="entry name" value="FBOX"/>
    <property type="match status" value="1"/>
</dbReference>
<comment type="caution">
    <text evidence="2">The sequence shown here is derived from an EMBL/GenBank/DDBJ whole genome shotgun (WGS) entry which is preliminary data.</text>
</comment>
<dbReference type="PROSITE" id="PS50181">
    <property type="entry name" value="FBOX"/>
    <property type="match status" value="1"/>
</dbReference>
<dbReference type="SUPFAM" id="SSF49899">
    <property type="entry name" value="Concanavalin A-like lectins/glucanases"/>
    <property type="match status" value="1"/>
</dbReference>
<dbReference type="InterPro" id="IPR036047">
    <property type="entry name" value="F-box-like_dom_sf"/>
</dbReference>
<feature type="domain" description="F-box" evidence="1">
    <location>
        <begin position="11"/>
        <end position="53"/>
    </location>
</feature>
<evidence type="ECO:0000313" key="2">
    <source>
        <dbReference type="EMBL" id="KAK2560606.1"/>
    </source>
</evidence>
<dbReference type="InterPro" id="IPR001810">
    <property type="entry name" value="F-box_dom"/>
</dbReference>
<gene>
    <name evidence="2" type="ORF">P5673_016339</name>
</gene>
<dbReference type="InterPro" id="IPR013320">
    <property type="entry name" value="ConA-like_dom_sf"/>
</dbReference>
<evidence type="ECO:0000313" key="3">
    <source>
        <dbReference type="Proteomes" id="UP001249851"/>
    </source>
</evidence>
<reference evidence="2" key="1">
    <citation type="journal article" date="2023" name="G3 (Bethesda)">
        <title>Whole genome assembly and annotation of the endangered Caribbean coral Acropora cervicornis.</title>
        <authorList>
            <person name="Selwyn J.D."/>
            <person name="Vollmer S.V."/>
        </authorList>
    </citation>
    <scope>NUCLEOTIDE SEQUENCE</scope>
    <source>
        <strain evidence="2">K2</strain>
    </source>
</reference>
<evidence type="ECO:0000259" key="1">
    <source>
        <dbReference type="PROSITE" id="PS50181"/>
    </source>
</evidence>
<dbReference type="Gene3D" id="1.20.1280.50">
    <property type="match status" value="1"/>
</dbReference>
<dbReference type="Proteomes" id="UP001249851">
    <property type="component" value="Unassembled WGS sequence"/>
</dbReference>
<reference evidence="2" key="2">
    <citation type="journal article" date="2023" name="Science">
        <title>Genomic signatures of disease resistance in endangered staghorn corals.</title>
        <authorList>
            <person name="Vollmer S.V."/>
            <person name="Selwyn J.D."/>
            <person name="Despard B.A."/>
            <person name="Roesel C.L."/>
        </authorList>
    </citation>
    <scope>NUCLEOTIDE SEQUENCE</scope>
    <source>
        <strain evidence="2">K2</strain>
    </source>
</reference>
<proteinExistence type="predicted"/>
<accession>A0AAD9QFZ1</accession>
<dbReference type="AlphaFoldDB" id="A0AAD9QFZ1"/>
<dbReference type="GO" id="GO:0019005">
    <property type="term" value="C:SCF ubiquitin ligase complex"/>
    <property type="evidence" value="ECO:0007669"/>
    <property type="project" value="TreeGrafter"/>
</dbReference>
<dbReference type="PANTHER" id="PTHR46731">
    <property type="entry name" value="F-BOX ONLY PROTEIN 15"/>
    <property type="match status" value="1"/>
</dbReference>
<name>A0AAD9QFZ1_ACRCE</name>
<dbReference type="PANTHER" id="PTHR46731:SF1">
    <property type="entry name" value="F-BOX ONLY PROTEIN 15"/>
    <property type="match status" value="1"/>
</dbReference>
<sequence>MAAKRGTCCCSLPEEIWLHIVTYLDAVKDVLSLACTCKRLSELTNENIIWRRRFKVDNSQLLSLPSMSYVVKSNSDTRENLDEESGIWKKLYFKASHALSFEHRHCPRVLSGLAGERLCAEFRVVPNSSAAGANNIRFDDRAPVKQSVEIWVKLNGKKPDGVIVGCQSESASSYRWPKFHWQILHVGPDGCIRGSLEPYKFMKGPCINDGKWHHIALSASSDWQCMHHMRYSQLGNGVISYGSCTPWGGDAMPPGYCGWYPFHGLVRSIESCVLTESDVRRNMYLQRIDLVQRALTKRNKCTLIGYWPMNRLVSGTWPWQGSLVTCTSHLEAHREKTVQLRIIFSTLP</sequence>
<protein>
    <recommendedName>
        <fullName evidence="1">F-box domain-containing protein</fullName>
    </recommendedName>
</protein>